<dbReference type="SMART" id="SM00297">
    <property type="entry name" value="BROMO"/>
    <property type="match status" value="1"/>
</dbReference>
<dbReference type="InterPro" id="IPR011989">
    <property type="entry name" value="ARM-like"/>
</dbReference>
<evidence type="ECO:0000259" key="5">
    <source>
        <dbReference type="PROSITE" id="PS50014"/>
    </source>
</evidence>
<dbReference type="InterPro" id="IPR013094">
    <property type="entry name" value="AB_hydrolase_3"/>
</dbReference>
<dbReference type="Pfam" id="PF07859">
    <property type="entry name" value="Abhydrolase_3"/>
    <property type="match status" value="1"/>
</dbReference>
<evidence type="ECO:0000256" key="2">
    <source>
        <dbReference type="ARBA" id="ARBA00023117"/>
    </source>
</evidence>
<dbReference type="Gene3D" id="1.25.10.10">
    <property type="entry name" value="Leucine-rich Repeat Variant"/>
    <property type="match status" value="2"/>
</dbReference>
<dbReference type="PANTHER" id="PTHR48081:SF8">
    <property type="entry name" value="ALPHA_BETA HYDROLASE FOLD-3 DOMAIN-CONTAINING PROTEIN-RELATED"/>
    <property type="match status" value="1"/>
</dbReference>
<dbReference type="SUPFAM" id="SSF47370">
    <property type="entry name" value="Bromodomain"/>
    <property type="match status" value="1"/>
</dbReference>
<dbReference type="PRINTS" id="PR00503">
    <property type="entry name" value="BROMODOMAIN"/>
</dbReference>
<comment type="caution">
    <text evidence="6">The sequence shown here is derived from an EMBL/GenBank/DDBJ whole genome shotgun (WGS) entry which is preliminary data.</text>
</comment>
<dbReference type="PANTHER" id="PTHR48081">
    <property type="entry name" value="AB HYDROLASE SUPERFAMILY PROTEIN C4A8.06C"/>
    <property type="match status" value="1"/>
</dbReference>
<protein>
    <submittedName>
        <fullName evidence="6">Esterase</fullName>
    </submittedName>
</protein>
<proteinExistence type="predicted"/>
<accession>A0A1Q9F2F2</accession>
<dbReference type="InterPro" id="IPR036427">
    <property type="entry name" value="Bromodomain-like_sf"/>
</dbReference>
<dbReference type="InterPro" id="IPR029058">
    <property type="entry name" value="AB_hydrolase_fold"/>
</dbReference>
<dbReference type="Pfam" id="PF00439">
    <property type="entry name" value="Bromodomain"/>
    <property type="match status" value="1"/>
</dbReference>
<dbReference type="GO" id="GO:0016787">
    <property type="term" value="F:hydrolase activity"/>
    <property type="evidence" value="ECO:0007669"/>
    <property type="project" value="UniProtKB-KW"/>
</dbReference>
<evidence type="ECO:0000313" key="7">
    <source>
        <dbReference type="Proteomes" id="UP000186817"/>
    </source>
</evidence>
<keyword evidence="1" id="KW-0378">Hydrolase</keyword>
<evidence type="ECO:0000313" key="6">
    <source>
        <dbReference type="EMBL" id="OLQ13868.1"/>
    </source>
</evidence>
<feature type="region of interest" description="Disordered" evidence="4">
    <location>
        <begin position="1429"/>
        <end position="1454"/>
    </location>
</feature>
<feature type="compositionally biased region" description="Low complexity" evidence="4">
    <location>
        <begin position="1519"/>
        <end position="1532"/>
    </location>
</feature>
<dbReference type="Gene3D" id="1.20.920.10">
    <property type="entry name" value="Bromodomain-like"/>
    <property type="match status" value="1"/>
</dbReference>
<feature type="region of interest" description="Disordered" evidence="4">
    <location>
        <begin position="1512"/>
        <end position="1533"/>
    </location>
</feature>
<dbReference type="SUPFAM" id="SSF53474">
    <property type="entry name" value="alpha/beta-Hydrolases"/>
    <property type="match status" value="1"/>
</dbReference>
<keyword evidence="7" id="KW-1185">Reference proteome</keyword>
<reference evidence="6 7" key="1">
    <citation type="submission" date="2016-02" db="EMBL/GenBank/DDBJ databases">
        <title>Genome analysis of coral dinoflagellate symbionts highlights evolutionary adaptations to a symbiotic lifestyle.</title>
        <authorList>
            <person name="Aranda M."/>
            <person name="Li Y."/>
            <person name="Liew Y.J."/>
            <person name="Baumgarten S."/>
            <person name="Simakov O."/>
            <person name="Wilson M."/>
            <person name="Piel J."/>
            <person name="Ashoor H."/>
            <person name="Bougouffa S."/>
            <person name="Bajic V.B."/>
            <person name="Ryu T."/>
            <person name="Ravasi T."/>
            <person name="Bayer T."/>
            <person name="Micklem G."/>
            <person name="Kim H."/>
            <person name="Bhak J."/>
            <person name="Lajeunesse T.C."/>
            <person name="Voolstra C.R."/>
        </authorList>
    </citation>
    <scope>NUCLEOTIDE SEQUENCE [LARGE SCALE GENOMIC DNA]</scope>
    <source>
        <strain evidence="6 7">CCMP2467</strain>
    </source>
</reference>
<dbReference type="Gene3D" id="3.40.50.1820">
    <property type="entry name" value="alpha/beta hydrolase"/>
    <property type="match status" value="1"/>
</dbReference>
<name>A0A1Q9F2F2_SYMMI</name>
<dbReference type="OrthoDB" id="424972at2759"/>
<dbReference type="InterPro" id="IPR050300">
    <property type="entry name" value="GDXG_lipolytic_enzyme"/>
</dbReference>
<dbReference type="InterPro" id="IPR001487">
    <property type="entry name" value="Bromodomain"/>
</dbReference>
<evidence type="ECO:0000256" key="4">
    <source>
        <dbReference type="SAM" id="MobiDB-lite"/>
    </source>
</evidence>
<gene>
    <name evidence="6" type="primary">est</name>
    <name evidence="6" type="ORF">AK812_SmicGene2027</name>
</gene>
<evidence type="ECO:0000256" key="1">
    <source>
        <dbReference type="ARBA" id="ARBA00022801"/>
    </source>
</evidence>
<keyword evidence="2 3" id="KW-0103">Bromodomain</keyword>
<sequence length="2056" mass="228272">MGQFPSTVARRICPCRRKEVKDDSAAAVMSLLNAAVLTSASKVGVKEPLKMPAEVRSLCLSWNWNGGCKATPRWIDFLWASRHRARQRGPFLETFGDRMFVPSGSVPLHTQEPAVSLRRRPGSLEIPVHSETALDEGMTGEEHQIDADELLYQAADAWSSHASTSTARLSKPRREGGPGPLTLVSAWWSVDTVMVRGPRGLWGCAALLASEPLKNQSTESTTTLVSEPSVCSPSCFVLPSRSSCSRHRKAMASDKQVLAAITMKTGGDVRYFELIQLTCGDDRRKCYVCVGKHSLFFLRQDLNGPIHDGADVYYSSIAKILQDENSDQHCLLSLTEELPGWPSDRLFLKAENRSLFLRHFRCNWQTDHMWRLGRVVIFPLSVHPITKETSYDNYVAPYQGYRWTKFQGYRFMVPEGFVDQANSIQEEETGEYVNEQGVSLVVHVHEAFSLEQLSQMNRDNIRWVAADYKMQLCAHEAQFYVLKNAPRDKHMNLSADVAQWHQWELLIRTRSATIICLIMRRQYIPPVCCAAQDIAVLLRCPEEEWKRAELPLVLEAYRIADSLCTDAPNVSVYRDMVQAKLDTLRFNEEGAEWAAAHLKLKSCWEVEAVRFVKSLWKLYCDDKVEGYDPQVLELSAQEVLVDAGPEDQWGHLECIDNFHDFFLKLMKEGEGLPSGVQAEALDEEAKLKIQHSWLARIARYFAWAVDGGLLGARFNLDLMIEGLSALTEESYKKAYAAFLFLLHLRTRDMTKPFLEVSLTQQMRGRNLSQWAFNDRVMLAVLSTDFLKKQIGKGRDADFFRCLANLLEAGCGVTLKAYICRLFMEMKASREADTKKDDDSSANLIVVPAMLSLLRTGGSFLATYASAALVNLSSGNQAVKMLLMGQGMAKLAVQNMQAKEDDLSYYTLMLMVNLTKEPHNRSVIASAGLIPILYDIMTSSYGQVRPTGKKAQGMSTAALGSIAKERLLTQTCIVIGQFCNDDRFREQFIDIYPHTAKCLMYIFNTVRMGCTLCSKVMFALKQLCASRNDQKHYVGTRAIPHLIEGLKDHDTDMNLEFVYQELQSWFLRRWVWTALQTDAKHLWQLAAESIKVRDGLVQLLTALKRAGKEDVLEASVSEHVTAAMESQSASPEVQRWAAAVFQELFQRFEQVGQKDLELLLRAAGVHAKVVDVQRWCFSALLCALEISGTDEFSDSTVIACTLLQEGVLSLLAAALQDHQSPSLMERVASLLAALVLEGGDDAADEATRTGCLTAALATLKLTVGNTTDTLEETSALVADVPLQVACLRVLWAVCESNGELGATEIAAADGLDIIVSILQSGRASDVCKWGASVFQALFAHGGELVVEAAVQSEVAEALVMALAHSLNDLEIVERCAAALATMSGYSDEAGLAVVEAGGLGAVEEAVERHGHEGALFDWYLALRQSIESHAGAESPNGPNADSGPGSPAPEVEIERQVRKSAPPLPLDLPGLKPDAMELPSWFPDSHLRVGLLPKCDCRWLCHDPCMIGLPGEIPEGGSGEASPSSSHGSPSEGDPAFNVDRLIHKWCCRQLSDLLSKLSLEPEGAPFLVPVNWQELGLNDYPEIVETPMDLHTISKRLNMGHYDDVDGLIDPELMFKDVALCWDNCMKYFENDAEVEAVQMALAMSSAAAILEGEFWADLLAFEESLEKSPFKARLAIAAAIMGDNVKKVAKRSRRKTTVLANDMVKYAADWWQGSRHESPFWSSHHRDHLIGRAWPSRFKRAIAVVRETVRRVPLSLLSSEQAIQTFLKPLAESILRTASSLSMPSGVRIVHDTIADVRGEWILPDSVEPRAHVEQVLVWAHGGGFVLCSPATHRFFLAKIVVHTGVPTFCVNFRQPPSHPFPVPKNDVIQAYRGILKSGIADVIFLGGDSAGGNLVLSLTQELAQDAESIENPLPLPEGLILLSPWVDLSDTTEESWQKYADVDYIPAKQAEVIAGIYAKGIPLEDVRVSPGRCKRWPTSFPRTLLDYGGCEVFRSQIERLASHMKRHGVELDASVEHGMVHCYPQLEHLWGPDPGGPFDKYFQRVSTFMAMKYF</sequence>
<dbReference type="Proteomes" id="UP000186817">
    <property type="component" value="Unassembled WGS sequence"/>
</dbReference>
<feature type="domain" description="Bromo" evidence="5">
    <location>
        <begin position="1558"/>
        <end position="1636"/>
    </location>
</feature>
<evidence type="ECO:0000256" key="3">
    <source>
        <dbReference type="PROSITE-ProRule" id="PRU00035"/>
    </source>
</evidence>
<dbReference type="SUPFAM" id="SSF48371">
    <property type="entry name" value="ARM repeat"/>
    <property type="match status" value="1"/>
</dbReference>
<dbReference type="EMBL" id="LSRX01000022">
    <property type="protein sequence ID" value="OLQ13868.1"/>
    <property type="molecule type" value="Genomic_DNA"/>
</dbReference>
<organism evidence="6 7">
    <name type="scientific">Symbiodinium microadriaticum</name>
    <name type="common">Dinoflagellate</name>
    <name type="synonym">Zooxanthella microadriatica</name>
    <dbReference type="NCBI Taxonomy" id="2951"/>
    <lineage>
        <taxon>Eukaryota</taxon>
        <taxon>Sar</taxon>
        <taxon>Alveolata</taxon>
        <taxon>Dinophyceae</taxon>
        <taxon>Suessiales</taxon>
        <taxon>Symbiodiniaceae</taxon>
        <taxon>Symbiodinium</taxon>
    </lineage>
</organism>
<dbReference type="PROSITE" id="PS50014">
    <property type="entry name" value="BROMODOMAIN_2"/>
    <property type="match status" value="1"/>
</dbReference>
<dbReference type="InterPro" id="IPR016024">
    <property type="entry name" value="ARM-type_fold"/>
</dbReference>